<feature type="domain" description="GYF" evidence="2">
    <location>
        <begin position="334"/>
        <end position="378"/>
    </location>
</feature>
<feature type="domain" description="GYF" evidence="2">
    <location>
        <begin position="236"/>
        <end position="280"/>
    </location>
</feature>
<accession>A0ABD3CL46</accession>
<feature type="region of interest" description="Disordered" evidence="1">
    <location>
        <begin position="204"/>
        <end position="228"/>
    </location>
</feature>
<gene>
    <name evidence="3" type="ORF">CASFOL_026306</name>
</gene>
<proteinExistence type="predicted"/>
<reference evidence="4" key="1">
    <citation type="journal article" date="2024" name="IScience">
        <title>Strigolactones Initiate the Formation of Haustorium-like Structures in Castilleja.</title>
        <authorList>
            <person name="Buerger M."/>
            <person name="Peterson D."/>
            <person name="Chory J."/>
        </authorList>
    </citation>
    <scope>NUCLEOTIDE SEQUENCE [LARGE SCALE GENOMIC DNA]</scope>
</reference>
<dbReference type="PANTHER" id="PTHR46851">
    <property type="entry name" value="OS01G0884500 PROTEIN"/>
    <property type="match status" value="1"/>
</dbReference>
<dbReference type="PANTHER" id="PTHR46851:SF11">
    <property type="entry name" value="GYF DOMAIN-CONTAINING PROTEIN"/>
    <property type="match status" value="1"/>
</dbReference>
<comment type="caution">
    <text evidence="3">The sequence shown here is derived from an EMBL/GenBank/DDBJ whole genome shotgun (WGS) entry which is preliminary data.</text>
</comment>
<dbReference type="SMART" id="SM00444">
    <property type="entry name" value="GYF"/>
    <property type="match status" value="4"/>
</dbReference>
<evidence type="ECO:0000259" key="2">
    <source>
        <dbReference type="PROSITE" id="PS50829"/>
    </source>
</evidence>
<feature type="region of interest" description="Disordered" evidence="1">
    <location>
        <begin position="305"/>
        <end position="327"/>
    </location>
</feature>
<organism evidence="3 4">
    <name type="scientific">Castilleja foliolosa</name>
    <dbReference type="NCBI Taxonomy" id="1961234"/>
    <lineage>
        <taxon>Eukaryota</taxon>
        <taxon>Viridiplantae</taxon>
        <taxon>Streptophyta</taxon>
        <taxon>Embryophyta</taxon>
        <taxon>Tracheophyta</taxon>
        <taxon>Spermatophyta</taxon>
        <taxon>Magnoliopsida</taxon>
        <taxon>eudicotyledons</taxon>
        <taxon>Gunneridae</taxon>
        <taxon>Pentapetalae</taxon>
        <taxon>asterids</taxon>
        <taxon>lamiids</taxon>
        <taxon>Lamiales</taxon>
        <taxon>Orobanchaceae</taxon>
        <taxon>Pedicularideae</taxon>
        <taxon>Castillejinae</taxon>
        <taxon>Castilleja</taxon>
    </lineage>
</organism>
<dbReference type="EMBL" id="JAVIJP010000033">
    <property type="protein sequence ID" value="KAL3629994.1"/>
    <property type="molecule type" value="Genomic_DNA"/>
</dbReference>
<dbReference type="InterPro" id="IPR035445">
    <property type="entry name" value="GYF-like_dom_sf"/>
</dbReference>
<feature type="region of interest" description="Disordered" evidence="1">
    <location>
        <begin position="1"/>
        <end position="33"/>
    </location>
</feature>
<evidence type="ECO:0000313" key="4">
    <source>
        <dbReference type="Proteomes" id="UP001632038"/>
    </source>
</evidence>
<dbReference type="InterPro" id="IPR003169">
    <property type="entry name" value="GYF"/>
</dbReference>
<feature type="domain" description="GYF" evidence="2">
    <location>
        <begin position="138"/>
        <end position="191"/>
    </location>
</feature>
<dbReference type="PROSITE" id="PS50829">
    <property type="entry name" value="GYF"/>
    <property type="match status" value="4"/>
</dbReference>
<dbReference type="Gene3D" id="3.30.1490.40">
    <property type="match status" value="4"/>
</dbReference>
<sequence length="386" mass="44459">MTNTHVKTKKDAEKKVEQPASVIELSDDDDDEDNNKCNNAAIWHYMDPQGKTQGPFSLYDLKEWSNNGYFPSDFRVWKCSHTLDDKKSVMLLDLLTGIMTNTHVKTKKDAEKKVEQPASVIELSDDDDDEDNNKCNNAAIWHYMDPQGKTQGPFSLYDLKEWSNNGYFPSDFRVWKCSHTLDDKKSVMLLDLLTGIMTNTQVKSKKDAEKKVEQPASVIELSDDDDDEDNNKCNNAAIWHYMDPQGKTQGPFSLYDLKEWSNNGYFPLDLRVWKSSHTLDHKKSVLFLDLLTVIMTNTQVKTKKDEEKKVEQPASVIELSDDDDDEDNNKCNNAAIWHYMDPQGKTQVPFSLYDLKELYNNGYFPSDFRVWKSSHTLDDKKKCSVA</sequence>
<dbReference type="AlphaFoldDB" id="A0ABD3CL46"/>
<evidence type="ECO:0000313" key="3">
    <source>
        <dbReference type="EMBL" id="KAL3629994.1"/>
    </source>
</evidence>
<dbReference type="Proteomes" id="UP001632038">
    <property type="component" value="Unassembled WGS sequence"/>
</dbReference>
<feature type="compositionally biased region" description="Basic and acidic residues" evidence="1">
    <location>
        <begin position="204"/>
        <end position="213"/>
    </location>
</feature>
<dbReference type="CDD" id="cd00072">
    <property type="entry name" value="GYF"/>
    <property type="match status" value="1"/>
</dbReference>
<dbReference type="InterPro" id="IPR045894">
    <property type="entry name" value="At5g08430-like"/>
</dbReference>
<feature type="region of interest" description="Disordered" evidence="1">
    <location>
        <begin position="108"/>
        <end position="130"/>
    </location>
</feature>
<evidence type="ECO:0000256" key="1">
    <source>
        <dbReference type="SAM" id="MobiDB-lite"/>
    </source>
</evidence>
<keyword evidence="4" id="KW-1185">Reference proteome</keyword>
<protein>
    <recommendedName>
        <fullName evidence="2">GYF domain-containing protein</fullName>
    </recommendedName>
</protein>
<name>A0ABD3CL46_9LAMI</name>
<feature type="domain" description="GYF" evidence="2">
    <location>
        <begin position="40"/>
        <end position="93"/>
    </location>
</feature>
<dbReference type="SUPFAM" id="SSF55277">
    <property type="entry name" value="GYF domain"/>
    <property type="match status" value="4"/>
</dbReference>
<dbReference type="Pfam" id="PF02213">
    <property type="entry name" value="GYF"/>
    <property type="match status" value="4"/>
</dbReference>